<comment type="caution">
    <text evidence="1">The sequence shown here is derived from an EMBL/GenBank/DDBJ whole genome shotgun (WGS) entry which is preliminary data.</text>
</comment>
<keyword evidence="2" id="KW-1185">Reference proteome</keyword>
<dbReference type="RefSeq" id="WP_258846010.1">
    <property type="nucleotide sequence ID" value="NZ_JANUGX010000015.1"/>
</dbReference>
<dbReference type="InterPro" id="IPR038706">
    <property type="entry name" value="Type_VI_SciN-like_sf"/>
</dbReference>
<gene>
    <name evidence="1" type="primary">tssJ</name>
    <name evidence="1" type="ORF">NX782_13645</name>
</gene>
<dbReference type="NCBIfam" id="TIGR03352">
    <property type="entry name" value="VI_chp_3"/>
    <property type="match status" value="1"/>
</dbReference>
<evidence type="ECO:0000313" key="2">
    <source>
        <dbReference type="Proteomes" id="UP001205560"/>
    </source>
</evidence>
<sequence>MLLLSVLLAACAGGAGSSSGGLLEAAGLRKPPPLPEAQQPPRKVVVRLHAAKRLNLDARGQSLALLVRVYKLRQRTAFEQAPYAAFLTPQSEREALGADLLEVRELTLVPGQQLELNETLPREVGWLGVVALFHSPPAQG</sequence>
<dbReference type="PANTHER" id="PTHR37625">
    <property type="entry name" value="OUTER MEMBRANE LIPOPROTEIN-RELATED"/>
    <property type="match status" value="1"/>
</dbReference>
<dbReference type="Gene3D" id="2.60.40.4150">
    <property type="entry name" value="Type VI secretion system, lipoprotein SciN"/>
    <property type="match status" value="1"/>
</dbReference>
<accession>A0ABT2A7S5</accession>
<dbReference type="Pfam" id="PF12790">
    <property type="entry name" value="T6SS-SciN"/>
    <property type="match status" value="1"/>
</dbReference>
<dbReference type="Proteomes" id="UP001205560">
    <property type="component" value="Unassembled WGS sequence"/>
</dbReference>
<reference evidence="1 2" key="1">
    <citation type="submission" date="2022-08" db="EMBL/GenBank/DDBJ databases">
        <title>Reclassification of Massilia species as members of the genera Telluria, Duganella, Pseudoduganella, Mokoshia gen. nov. and Zemynaea gen. nov. using orthogonal and non-orthogonal genome-based approaches.</title>
        <authorList>
            <person name="Bowman J.P."/>
        </authorList>
    </citation>
    <scope>NUCLEOTIDE SEQUENCE [LARGE SCALE GENOMIC DNA]</scope>
    <source>
        <strain evidence="1 2">LMG 28164</strain>
    </source>
</reference>
<dbReference type="PANTHER" id="PTHR37625:SF4">
    <property type="entry name" value="OUTER MEMBRANE LIPOPROTEIN"/>
    <property type="match status" value="1"/>
</dbReference>
<name>A0ABT2A7S5_9BURK</name>
<dbReference type="InterPro" id="IPR017734">
    <property type="entry name" value="T6SS_SciN"/>
</dbReference>
<proteinExistence type="predicted"/>
<dbReference type="EMBL" id="JANUGX010000015">
    <property type="protein sequence ID" value="MCS0590238.1"/>
    <property type="molecule type" value="Genomic_DNA"/>
</dbReference>
<evidence type="ECO:0000313" key="1">
    <source>
        <dbReference type="EMBL" id="MCS0590238.1"/>
    </source>
</evidence>
<organism evidence="1 2">
    <name type="scientific">Massilia norwichensis</name>
    <dbReference type="NCBI Taxonomy" id="1442366"/>
    <lineage>
        <taxon>Bacteria</taxon>
        <taxon>Pseudomonadati</taxon>
        <taxon>Pseudomonadota</taxon>
        <taxon>Betaproteobacteria</taxon>
        <taxon>Burkholderiales</taxon>
        <taxon>Oxalobacteraceae</taxon>
        <taxon>Telluria group</taxon>
        <taxon>Massilia</taxon>
    </lineage>
</organism>
<protein>
    <submittedName>
        <fullName evidence="1">Type VI secretion system lipoprotein TssJ</fullName>
    </submittedName>
</protein>
<keyword evidence="1" id="KW-0449">Lipoprotein</keyword>